<proteinExistence type="inferred from homology"/>
<dbReference type="InterPro" id="IPR001394">
    <property type="entry name" value="Peptidase_C19_UCH"/>
</dbReference>
<dbReference type="SUPFAM" id="SSF54001">
    <property type="entry name" value="Cysteine proteinases"/>
    <property type="match status" value="1"/>
</dbReference>
<keyword evidence="4" id="KW-0645">Protease</keyword>
<gene>
    <name evidence="9" type="ORF">Barrevirus31_4</name>
</gene>
<keyword evidence="5" id="KW-0833">Ubl conjugation pathway</keyword>
<sequence>MEYFIIENAVNTCYIDSLLVSLFYKPVLPIDNILNKDLKNVVATYLQEYIKERFVKAIRSNKSVLRDDIEMIRVICSQIGWPTLQTKDKQDAHLDQQDVTEFFCFLLDTFEVEKINIQRYSLKNNQGEEVEPANKEVIPYIPLALPELSDESITIKKMLYDWQHNNFVNLNKKTTCLNSYIIMNSPSLLALAINRFNNEGHRIKTNVIIQKKIYINDKKLTEWTFHAAICHRGTSTKSGHYYSLINNSGNWYIFDDLNVPCMKLVKMDDPSITNMIKKECFFVLYVKK</sequence>
<evidence type="ECO:0000256" key="7">
    <source>
        <dbReference type="ARBA" id="ARBA00022807"/>
    </source>
</evidence>
<accession>A0A3G4ZTG6</accession>
<dbReference type="InterPro" id="IPR028889">
    <property type="entry name" value="USP"/>
</dbReference>
<evidence type="ECO:0000256" key="2">
    <source>
        <dbReference type="ARBA" id="ARBA00009085"/>
    </source>
</evidence>
<feature type="domain" description="USP" evidence="8">
    <location>
        <begin position="4"/>
        <end position="288"/>
    </location>
</feature>
<organism evidence="9">
    <name type="scientific">Barrevirus sp</name>
    <dbReference type="NCBI Taxonomy" id="2487763"/>
    <lineage>
        <taxon>Viruses</taxon>
        <taxon>Varidnaviria</taxon>
        <taxon>Bamfordvirae</taxon>
        <taxon>Nucleocytoviricota</taxon>
        <taxon>Megaviricetes</taxon>
        <taxon>Imitervirales</taxon>
        <taxon>Mimiviridae</taxon>
        <taxon>Klosneuvirinae</taxon>
    </lineage>
</organism>
<dbReference type="GO" id="GO:0004843">
    <property type="term" value="F:cysteine-type deubiquitinase activity"/>
    <property type="evidence" value="ECO:0007669"/>
    <property type="project" value="UniProtKB-EC"/>
</dbReference>
<keyword evidence="7" id="KW-0788">Thiol protease</keyword>
<protein>
    <recommendedName>
        <fullName evidence="3">ubiquitinyl hydrolase 1</fullName>
        <ecNumber evidence="3">3.4.19.12</ecNumber>
    </recommendedName>
</protein>
<dbReference type="InterPro" id="IPR050164">
    <property type="entry name" value="Peptidase_C19"/>
</dbReference>
<evidence type="ECO:0000256" key="4">
    <source>
        <dbReference type="ARBA" id="ARBA00022670"/>
    </source>
</evidence>
<dbReference type="Pfam" id="PF00443">
    <property type="entry name" value="UCH"/>
    <property type="match status" value="1"/>
</dbReference>
<evidence type="ECO:0000256" key="1">
    <source>
        <dbReference type="ARBA" id="ARBA00000707"/>
    </source>
</evidence>
<dbReference type="GO" id="GO:0006508">
    <property type="term" value="P:proteolysis"/>
    <property type="evidence" value="ECO:0007669"/>
    <property type="project" value="UniProtKB-KW"/>
</dbReference>
<evidence type="ECO:0000256" key="5">
    <source>
        <dbReference type="ARBA" id="ARBA00022786"/>
    </source>
</evidence>
<dbReference type="CDD" id="cd02257">
    <property type="entry name" value="Peptidase_C19"/>
    <property type="match status" value="1"/>
</dbReference>
<evidence type="ECO:0000259" key="8">
    <source>
        <dbReference type="PROSITE" id="PS50235"/>
    </source>
</evidence>
<dbReference type="PANTHER" id="PTHR24006">
    <property type="entry name" value="UBIQUITIN CARBOXYL-TERMINAL HYDROLASE"/>
    <property type="match status" value="1"/>
</dbReference>
<dbReference type="Gene3D" id="3.90.70.10">
    <property type="entry name" value="Cysteine proteinases"/>
    <property type="match status" value="1"/>
</dbReference>
<dbReference type="EC" id="3.4.19.12" evidence="3"/>
<dbReference type="EMBL" id="MK072028">
    <property type="protein sequence ID" value="AYV77301.1"/>
    <property type="molecule type" value="Genomic_DNA"/>
</dbReference>
<dbReference type="InterPro" id="IPR038765">
    <property type="entry name" value="Papain-like_cys_pep_sf"/>
</dbReference>
<keyword evidence="6 9" id="KW-0378">Hydrolase</keyword>
<evidence type="ECO:0000256" key="6">
    <source>
        <dbReference type="ARBA" id="ARBA00022801"/>
    </source>
</evidence>
<comment type="catalytic activity">
    <reaction evidence="1">
        <text>Thiol-dependent hydrolysis of ester, thioester, amide, peptide and isopeptide bonds formed by the C-terminal Gly of ubiquitin (a 76-residue protein attached to proteins as an intracellular targeting signal).</text>
        <dbReference type="EC" id="3.4.19.12"/>
    </reaction>
</comment>
<dbReference type="PANTHER" id="PTHR24006:SF722">
    <property type="entry name" value="UBIQUITIN CARBOXYL-TERMINAL HYDROLASE 48"/>
    <property type="match status" value="1"/>
</dbReference>
<name>A0A3G4ZTG6_9VIRU</name>
<comment type="similarity">
    <text evidence="2">Belongs to the peptidase C19 family.</text>
</comment>
<evidence type="ECO:0000313" key="9">
    <source>
        <dbReference type="EMBL" id="AYV77301.1"/>
    </source>
</evidence>
<reference evidence="9" key="1">
    <citation type="submission" date="2018-10" db="EMBL/GenBank/DDBJ databases">
        <title>Hidden diversity of soil giant viruses.</title>
        <authorList>
            <person name="Schulz F."/>
            <person name="Alteio L."/>
            <person name="Goudeau D."/>
            <person name="Ryan E.M."/>
            <person name="Malmstrom R.R."/>
            <person name="Blanchard J."/>
            <person name="Woyke T."/>
        </authorList>
    </citation>
    <scope>NUCLEOTIDE SEQUENCE</scope>
    <source>
        <strain evidence="9">BAV1</strain>
    </source>
</reference>
<evidence type="ECO:0000256" key="3">
    <source>
        <dbReference type="ARBA" id="ARBA00012759"/>
    </source>
</evidence>
<dbReference type="GO" id="GO:0016579">
    <property type="term" value="P:protein deubiquitination"/>
    <property type="evidence" value="ECO:0007669"/>
    <property type="project" value="InterPro"/>
</dbReference>
<dbReference type="PROSITE" id="PS50235">
    <property type="entry name" value="USP_3"/>
    <property type="match status" value="1"/>
</dbReference>